<sequence length="153" mass="17592">RVRAFDRHCSVYILVLTKMLGSIPISHVRIDQSSLSASVRHRLEHSVFDAASSPNPMNRISDWFYWPESYVEPGIIQSSRRYHDPQRARDHPIANQYRTLRIRKPSTCGIPRFYFANIPLIFLKSNGVQIELDVGVFGRPKDGLGSWIGQRTV</sequence>
<name>A0A0H5QKV0_9EUKA</name>
<proteinExistence type="predicted"/>
<feature type="non-terminal residue" evidence="1">
    <location>
        <position position="1"/>
    </location>
</feature>
<evidence type="ECO:0000313" key="1">
    <source>
        <dbReference type="EMBL" id="CRZ01956.1"/>
    </source>
</evidence>
<protein>
    <submittedName>
        <fullName evidence="1">Uncharacterized protein</fullName>
    </submittedName>
</protein>
<reference evidence="1" key="1">
    <citation type="submission" date="2015-04" db="EMBL/GenBank/DDBJ databases">
        <title>The genome sequence of the plant pathogenic Rhizarian Plasmodiophora brassicae reveals insights in its biotrophic life cycle and the origin of chitin synthesis.</title>
        <authorList>
            <person name="Schwelm A."/>
            <person name="Fogelqvist J."/>
            <person name="Knaust A."/>
            <person name="Julke S."/>
            <person name="Lilja T."/>
            <person name="Dhandapani V."/>
            <person name="Bonilla-Rosso G."/>
            <person name="Karlsson M."/>
            <person name="Shevchenko A."/>
            <person name="Choi S.R."/>
            <person name="Kim H.G."/>
            <person name="Park J.Y."/>
            <person name="Lim Y.P."/>
            <person name="Ludwig-Muller J."/>
            <person name="Dixelius C."/>
        </authorList>
    </citation>
    <scope>NUCLEOTIDE SEQUENCE</scope>
    <source>
        <tissue evidence="1">Potato root galls</tissue>
    </source>
</reference>
<organism evidence="1">
    <name type="scientific">Spongospora subterranea</name>
    <dbReference type="NCBI Taxonomy" id="70186"/>
    <lineage>
        <taxon>Eukaryota</taxon>
        <taxon>Sar</taxon>
        <taxon>Rhizaria</taxon>
        <taxon>Endomyxa</taxon>
        <taxon>Phytomyxea</taxon>
        <taxon>Plasmodiophorida</taxon>
        <taxon>Plasmodiophoridae</taxon>
        <taxon>Spongospora</taxon>
    </lineage>
</organism>
<accession>A0A0H5QKV0</accession>
<dbReference type="EMBL" id="HACM01001514">
    <property type="protein sequence ID" value="CRZ01956.1"/>
    <property type="molecule type" value="Transcribed_RNA"/>
</dbReference>
<dbReference type="AlphaFoldDB" id="A0A0H5QKV0"/>